<dbReference type="SMART" id="SM00448">
    <property type="entry name" value="REC"/>
    <property type="match status" value="1"/>
</dbReference>
<feature type="domain" description="Response regulatory" evidence="9">
    <location>
        <begin position="3"/>
        <end position="116"/>
    </location>
</feature>
<dbReference type="GO" id="GO:0005829">
    <property type="term" value="C:cytosol"/>
    <property type="evidence" value="ECO:0007669"/>
    <property type="project" value="TreeGrafter"/>
</dbReference>
<evidence type="ECO:0000256" key="7">
    <source>
        <dbReference type="PROSITE-ProRule" id="PRU00169"/>
    </source>
</evidence>
<evidence type="ECO:0000313" key="12">
    <source>
        <dbReference type="Proteomes" id="UP000243376"/>
    </source>
</evidence>
<dbReference type="GO" id="GO:0006355">
    <property type="term" value="P:regulation of DNA-templated transcription"/>
    <property type="evidence" value="ECO:0007669"/>
    <property type="project" value="InterPro"/>
</dbReference>
<proteinExistence type="predicted"/>
<name>A0A2J6WVE9_9CHLR</name>
<feature type="modified residue" description="4-aspartylphosphate" evidence="7">
    <location>
        <position position="52"/>
    </location>
</feature>
<dbReference type="FunFam" id="1.10.10.10:FF:000110">
    <property type="entry name" value="DNA-binding response regulator RegX3"/>
    <property type="match status" value="1"/>
</dbReference>
<dbReference type="Pfam" id="PF00072">
    <property type="entry name" value="Response_reg"/>
    <property type="match status" value="1"/>
</dbReference>
<dbReference type="AlphaFoldDB" id="A0A2J6WVE9"/>
<feature type="DNA-binding region" description="OmpR/PhoB-type" evidence="8">
    <location>
        <begin position="128"/>
        <end position="227"/>
    </location>
</feature>
<protein>
    <recommendedName>
        <fullName evidence="6">Sensory transduction protein RegX3</fullName>
    </recommendedName>
</protein>
<evidence type="ECO:0000313" key="11">
    <source>
        <dbReference type="EMBL" id="PMP74922.1"/>
    </source>
</evidence>
<dbReference type="SUPFAM" id="SSF52172">
    <property type="entry name" value="CheY-like"/>
    <property type="match status" value="1"/>
</dbReference>
<gene>
    <name evidence="11" type="ORF">C0184_14485</name>
</gene>
<dbReference type="Pfam" id="PF00486">
    <property type="entry name" value="Trans_reg_C"/>
    <property type="match status" value="1"/>
</dbReference>
<keyword evidence="4 8" id="KW-0238">DNA-binding</keyword>
<keyword evidence="5" id="KW-0804">Transcription</keyword>
<dbReference type="FunFam" id="3.40.50.2300:FF:000001">
    <property type="entry name" value="DNA-binding response regulator PhoB"/>
    <property type="match status" value="1"/>
</dbReference>
<dbReference type="InterPro" id="IPR001867">
    <property type="entry name" value="OmpR/PhoB-type_DNA-bd"/>
</dbReference>
<organism evidence="11 12">
    <name type="scientific">Chloroflexus aggregans</name>
    <dbReference type="NCBI Taxonomy" id="152260"/>
    <lineage>
        <taxon>Bacteria</taxon>
        <taxon>Bacillati</taxon>
        <taxon>Chloroflexota</taxon>
        <taxon>Chloroflexia</taxon>
        <taxon>Chloroflexales</taxon>
        <taxon>Chloroflexineae</taxon>
        <taxon>Chloroflexaceae</taxon>
        <taxon>Chloroflexus</taxon>
    </lineage>
</organism>
<dbReference type="Gene3D" id="1.10.10.10">
    <property type="entry name" value="Winged helix-like DNA-binding domain superfamily/Winged helix DNA-binding domain"/>
    <property type="match status" value="1"/>
</dbReference>
<dbReference type="InterPro" id="IPR001789">
    <property type="entry name" value="Sig_transdc_resp-reg_receiver"/>
</dbReference>
<evidence type="ECO:0000259" key="10">
    <source>
        <dbReference type="PROSITE" id="PS51755"/>
    </source>
</evidence>
<evidence type="ECO:0000256" key="6">
    <source>
        <dbReference type="ARBA" id="ARBA00041201"/>
    </source>
</evidence>
<keyword evidence="1 7" id="KW-0597">Phosphoprotein</keyword>
<reference evidence="11 12" key="1">
    <citation type="submission" date="2018-01" db="EMBL/GenBank/DDBJ databases">
        <title>Metagenomic assembled genomes from two thermal pools in the Uzon Caldera, Kamchatka, Russia.</title>
        <authorList>
            <person name="Wilkins L."/>
            <person name="Ettinger C."/>
        </authorList>
    </citation>
    <scope>NUCLEOTIDE SEQUENCE [LARGE SCALE GENOMIC DNA]</scope>
    <source>
        <strain evidence="11">ZAV-02</strain>
    </source>
</reference>
<dbReference type="SUPFAM" id="SSF46894">
    <property type="entry name" value="C-terminal effector domain of the bipartite response regulators"/>
    <property type="match status" value="1"/>
</dbReference>
<dbReference type="InterPro" id="IPR016032">
    <property type="entry name" value="Sig_transdc_resp-reg_C-effctor"/>
</dbReference>
<keyword evidence="3" id="KW-0805">Transcription regulation</keyword>
<dbReference type="EMBL" id="PNIQ01000968">
    <property type="protein sequence ID" value="PMP74922.1"/>
    <property type="molecule type" value="Genomic_DNA"/>
</dbReference>
<dbReference type="PROSITE" id="PS50110">
    <property type="entry name" value="RESPONSE_REGULATORY"/>
    <property type="match status" value="1"/>
</dbReference>
<comment type="caution">
    <text evidence="11">The sequence shown here is derived from an EMBL/GenBank/DDBJ whole genome shotgun (WGS) entry which is preliminary data.</text>
</comment>
<dbReference type="PANTHER" id="PTHR48111:SF40">
    <property type="entry name" value="PHOSPHATE REGULON TRANSCRIPTIONAL REGULATORY PROTEIN PHOB"/>
    <property type="match status" value="1"/>
</dbReference>
<dbReference type="InterPro" id="IPR011006">
    <property type="entry name" value="CheY-like_superfamily"/>
</dbReference>
<dbReference type="GO" id="GO:0032993">
    <property type="term" value="C:protein-DNA complex"/>
    <property type="evidence" value="ECO:0007669"/>
    <property type="project" value="TreeGrafter"/>
</dbReference>
<evidence type="ECO:0000256" key="1">
    <source>
        <dbReference type="ARBA" id="ARBA00022553"/>
    </source>
</evidence>
<keyword evidence="2" id="KW-0902">Two-component regulatory system</keyword>
<evidence type="ECO:0000259" key="9">
    <source>
        <dbReference type="PROSITE" id="PS50110"/>
    </source>
</evidence>
<evidence type="ECO:0000256" key="4">
    <source>
        <dbReference type="ARBA" id="ARBA00023125"/>
    </source>
</evidence>
<dbReference type="Gene3D" id="3.40.50.2300">
    <property type="match status" value="1"/>
</dbReference>
<dbReference type="InterPro" id="IPR036388">
    <property type="entry name" value="WH-like_DNA-bd_sf"/>
</dbReference>
<accession>A0A2J6WVE9</accession>
<evidence type="ECO:0000256" key="5">
    <source>
        <dbReference type="ARBA" id="ARBA00023163"/>
    </source>
</evidence>
<evidence type="ECO:0000256" key="8">
    <source>
        <dbReference type="PROSITE-ProRule" id="PRU01091"/>
    </source>
</evidence>
<feature type="domain" description="OmpR/PhoB-type" evidence="10">
    <location>
        <begin position="128"/>
        <end position="227"/>
    </location>
</feature>
<sequence length="236" mass="26884">MATVLIVEDETTLAETLRYNLEREGYAVIIAGDGVQGLDRARRDQPDLVVLDIMLPRLDGFSVCRILRQESDVPIIMLTARQDEVDRIAGLELGADDYISKPFSLGEFLARVRAILRRSERQPHSIVREVLEAGSIRVDASSRRAWRDGQELNLPQKEFDLLTCLMRNRGIALTRDLLLERVWGQDFIGDSRTVDVHIRWLREKIEPDPSKPTYIQTVRGVGYRFEPPVDGTTVSQ</sequence>
<dbReference type="CDD" id="cd00383">
    <property type="entry name" value="trans_reg_C"/>
    <property type="match status" value="1"/>
</dbReference>
<dbReference type="PANTHER" id="PTHR48111">
    <property type="entry name" value="REGULATOR OF RPOS"/>
    <property type="match status" value="1"/>
</dbReference>
<dbReference type="Gene3D" id="6.10.250.690">
    <property type="match status" value="1"/>
</dbReference>
<dbReference type="Proteomes" id="UP000243376">
    <property type="component" value="Unassembled WGS sequence"/>
</dbReference>
<dbReference type="SMART" id="SM00862">
    <property type="entry name" value="Trans_reg_C"/>
    <property type="match status" value="1"/>
</dbReference>
<evidence type="ECO:0000256" key="2">
    <source>
        <dbReference type="ARBA" id="ARBA00023012"/>
    </source>
</evidence>
<dbReference type="InterPro" id="IPR039420">
    <property type="entry name" value="WalR-like"/>
</dbReference>
<evidence type="ECO:0000256" key="3">
    <source>
        <dbReference type="ARBA" id="ARBA00023015"/>
    </source>
</evidence>
<dbReference type="GO" id="GO:0000976">
    <property type="term" value="F:transcription cis-regulatory region binding"/>
    <property type="evidence" value="ECO:0007669"/>
    <property type="project" value="TreeGrafter"/>
</dbReference>
<dbReference type="GO" id="GO:0000156">
    <property type="term" value="F:phosphorelay response regulator activity"/>
    <property type="evidence" value="ECO:0007669"/>
    <property type="project" value="TreeGrafter"/>
</dbReference>
<dbReference type="PROSITE" id="PS51755">
    <property type="entry name" value="OMPR_PHOB"/>
    <property type="match status" value="1"/>
</dbReference>